<dbReference type="InterPro" id="IPR012427">
    <property type="entry name" value="DUF1622"/>
</dbReference>
<dbReference type="OrthoDB" id="9812897at2"/>
<dbReference type="KEGG" id="fgg:FSB75_04565"/>
<keyword evidence="3" id="KW-1185">Reference proteome</keyword>
<evidence type="ECO:0000313" key="2">
    <source>
        <dbReference type="EMBL" id="QEC55207.1"/>
    </source>
</evidence>
<keyword evidence="1" id="KW-0472">Membrane</keyword>
<protein>
    <submittedName>
        <fullName evidence="2">DUF1622 domain-containing protein</fullName>
    </submittedName>
</protein>
<reference evidence="2 3" key="1">
    <citation type="journal article" date="2015" name="Int. J. Syst. Evol. Microbiol.">
        <title>Flavisolibacter ginsenosidimutans sp. nov., with ginsenoside-converting activity isolated from soil used for cultivating ginseng.</title>
        <authorList>
            <person name="Zhao Y."/>
            <person name="Liu Q."/>
            <person name="Kang M.S."/>
            <person name="Jin F."/>
            <person name="Yu H."/>
            <person name="Im W.T."/>
        </authorList>
    </citation>
    <scope>NUCLEOTIDE SEQUENCE [LARGE SCALE GENOMIC DNA]</scope>
    <source>
        <strain evidence="2 3">Gsoil 636</strain>
    </source>
</reference>
<dbReference type="RefSeq" id="WP_146783448.1">
    <property type="nucleotide sequence ID" value="NZ_BAABIO010000006.1"/>
</dbReference>
<dbReference type="Proteomes" id="UP000321204">
    <property type="component" value="Chromosome"/>
</dbReference>
<sequence>MKEWAEFITKHLSSVVEILAGFVITVALIQFLIRYLLNFARPGLEQNNQAIRIQFGSSLAIALELLLAADILATAIAPTWDDIGKLAAIATLRTALNYFLERELKTTQKPNSPVLQKTNQSDAELH</sequence>
<evidence type="ECO:0000256" key="1">
    <source>
        <dbReference type="SAM" id="Phobius"/>
    </source>
</evidence>
<evidence type="ECO:0000313" key="3">
    <source>
        <dbReference type="Proteomes" id="UP000321204"/>
    </source>
</evidence>
<proteinExistence type="predicted"/>
<keyword evidence="1" id="KW-0812">Transmembrane</keyword>
<dbReference type="AlphaFoldDB" id="A0A5B8UEX3"/>
<feature type="transmembrane region" description="Helical" evidence="1">
    <location>
        <begin position="12"/>
        <end position="37"/>
    </location>
</feature>
<dbReference type="Pfam" id="PF07784">
    <property type="entry name" value="DUF1622"/>
    <property type="match status" value="1"/>
</dbReference>
<organism evidence="2 3">
    <name type="scientific">Flavisolibacter ginsenosidimutans</name>
    <dbReference type="NCBI Taxonomy" id="661481"/>
    <lineage>
        <taxon>Bacteria</taxon>
        <taxon>Pseudomonadati</taxon>
        <taxon>Bacteroidota</taxon>
        <taxon>Chitinophagia</taxon>
        <taxon>Chitinophagales</taxon>
        <taxon>Chitinophagaceae</taxon>
        <taxon>Flavisolibacter</taxon>
    </lineage>
</organism>
<name>A0A5B8UEX3_9BACT</name>
<feature type="transmembrane region" description="Helical" evidence="1">
    <location>
        <begin position="58"/>
        <end position="77"/>
    </location>
</feature>
<keyword evidence="1" id="KW-1133">Transmembrane helix</keyword>
<dbReference type="PANTHER" id="PTHR38468">
    <property type="entry name" value="SLL0939 PROTEIN"/>
    <property type="match status" value="1"/>
</dbReference>
<gene>
    <name evidence="2" type="ORF">FSB75_04565</name>
</gene>
<dbReference type="EMBL" id="CP042433">
    <property type="protein sequence ID" value="QEC55207.1"/>
    <property type="molecule type" value="Genomic_DNA"/>
</dbReference>
<accession>A0A5B8UEX3</accession>
<dbReference type="PANTHER" id="PTHR38468:SF1">
    <property type="entry name" value="SLL0939 PROTEIN"/>
    <property type="match status" value="1"/>
</dbReference>